<dbReference type="Pfam" id="PF13895">
    <property type="entry name" value="Ig_2"/>
    <property type="match status" value="1"/>
</dbReference>
<feature type="region of interest" description="Disordered" evidence="1">
    <location>
        <begin position="525"/>
        <end position="558"/>
    </location>
</feature>
<sequence length="558" mass="62212">MCSKIHGEIKVHCECKGNSSVECNITEHNCSTWMCDAPMDNVLIKSNVIKSCPNASINSTNQLSNTSDCVDCSAVTTCTDRLQWVVGGINFSDTSIQANYFTRGNISFISHIFQRENNGSVVVCQHGNGEVNPWRIMIIIPPSICAYNNSIKTKHETANSCPLLNGNPKVKIRTGDCSKPEVNKSLGDMHFCEALNKTGNQTFVGNANGRFELIVLDPASVTEFYFEGKENQDNITINKRESITLICKGQGNPPPDMMLIHDNSTLSINTSSVKHTLQLTESTYSMTFTCRASNGLDSDSKFIYATVILSYSHSERKFIFIVIIGFVTAVIVIVLAVSMILMKRQGIVFCKRIIFVTDAAAVNDELPAAAVIALADFPENETTENKDDLTSAFANETYAGCLDMEREANHNRTPHNEQGFSHRSRQDLQNPFEPETIIDDLLYSYARDPEDQNKVTNAAEHRTKWLKTGNVGEDFTYSVVNKSTRPDANNCSAVHQKQQSKVLINSVSKNTKGHDDNTYRIVNKPKRGKGNITDEERSVSSWEKSMSRRTEYQNCENR</sequence>
<reference evidence="3" key="2">
    <citation type="submission" date="2020-11" db="EMBL/GenBank/DDBJ databases">
        <authorList>
            <person name="McCartney M.A."/>
            <person name="Auch B."/>
            <person name="Kono T."/>
            <person name="Mallez S."/>
            <person name="Becker A."/>
            <person name="Gohl D.M."/>
            <person name="Silverstein K.A.T."/>
            <person name="Koren S."/>
            <person name="Bechman K.B."/>
            <person name="Herman A."/>
            <person name="Abrahante J.E."/>
            <person name="Garbe J."/>
        </authorList>
    </citation>
    <scope>NUCLEOTIDE SEQUENCE</scope>
    <source>
        <strain evidence="3">Duluth1</strain>
        <tissue evidence="3">Whole animal</tissue>
    </source>
</reference>
<evidence type="ECO:0008006" key="5">
    <source>
        <dbReference type="Google" id="ProtNLM"/>
    </source>
</evidence>
<keyword evidence="2" id="KW-0812">Transmembrane</keyword>
<reference evidence="3" key="1">
    <citation type="journal article" date="2019" name="bioRxiv">
        <title>The Genome of the Zebra Mussel, Dreissena polymorpha: A Resource for Invasive Species Research.</title>
        <authorList>
            <person name="McCartney M.A."/>
            <person name="Auch B."/>
            <person name="Kono T."/>
            <person name="Mallez S."/>
            <person name="Zhang Y."/>
            <person name="Obille A."/>
            <person name="Becker A."/>
            <person name="Abrahante J.E."/>
            <person name="Garbe J."/>
            <person name="Badalamenti J.P."/>
            <person name="Herman A."/>
            <person name="Mangelson H."/>
            <person name="Liachko I."/>
            <person name="Sullivan S."/>
            <person name="Sone E.D."/>
            <person name="Koren S."/>
            <person name="Silverstein K.A.T."/>
            <person name="Beckman K.B."/>
            <person name="Gohl D.M."/>
        </authorList>
    </citation>
    <scope>NUCLEOTIDE SEQUENCE</scope>
    <source>
        <strain evidence="3">Duluth1</strain>
        <tissue evidence="3">Whole animal</tissue>
    </source>
</reference>
<evidence type="ECO:0000313" key="4">
    <source>
        <dbReference type="Proteomes" id="UP000828390"/>
    </source>
</evidence>
<feature type="compositionally biased region" description="Basic and acidic residues" evidence="1">
    <location>
        <begin position="545"/>
        <end position="558"/>
    </location>
</feature>
<accession>A0A9D4MEI6</accession>
<dbReference type="EMBL" id="JAIWYP010000002">
    <property type="protein sequence ID" value="KAH3875885.1"/>
    <property type="molecule type" value="Genomic_DNA"/>
</dbReference>
<evidence type="ECO:0000256" key="2">
    <source>
        <dbReference type="SAM" id="Phobius"/>
    </source>
</evidence>
<dbReference type="AlphaFoldDB" id="A0A9D4MEI6"/>
<feature type="region of interest" description="Disordered" evidence="1">
    <location>
        <begin position="411"/>
        <end position="431"/>
    </location>
</feature>
<comment type="caution">
    <text evidence="3">The sequence shown here is derived from an EMBL/GenBank/DDBJ whole genome shotgun (WGS) entry which is preliminary data.</text>
</comment>
<dbReference type="InterPro" id="IPR036179">
    <property type="entry name" value="Ig-like_dom_sf"/>
</dbReference>
<feature type="transmembrane region" description="Helical" evidence="2">
    <location>
        <begin position="318"/>
        <end position="342"/>
    </location>
</feature>
<dbReference type="Gene3D" id="2.60.40.10">
    <property type="entry name" value="Immunoglobulins"/>
    <property type="match status" value="1"/>
</dbReference>
<name>A0A9D4MEI6_DREPO</name>
<keyword evidence="4" id="KW-1185">Reference proteome</keyword>
<evidence type="ECO:0000256" key="1">
    <source>
        <dbReference type="SAM" id="MobiDB-lite"/>
    </source>
</evidence>
<organism evidence="3 4">
    <name type="scientific">Dreissena polymorpha</name>
    <name type="common">Zebra mussel</name>
    <name type="synonym">Mytilus polymorpha</name>
    <dbReference type="NCBI Taxonomy" id="45954"/>
    <lineage>
        <taxon>Eukaryota</taxon>
        <taxon>Metazoa</taxon>
        <taxon>Spiralia</taxon>
        <taxon>Lophotrochozoa</taxon>
        <taxon>Mollusca</taxon>
        <taxon>Bivalvia</taxon>
        <taxon>Autobranchia</taxon>
        <taxon>Heteroconchia</taxon>
        <taxon>Euheterodonta</taxon>
        <taxon>Imparidentia</taxon>
        <taxon>Neoheterodontei</taxon>
        <taxon>Myida</taxon>
        <taxon>Dreissenoidea</taxon>
        <taxon>Dreissenidae</taxon>
        <taxon>Dreissena</taxon>
    </lineage>
</organism>
<keyword evidence="2" id="KW-1133">Transmembrane helix</keyword>
<gene>
    <name evidence="3" type="ORF">DPMN_039167</name>
</gene>
<evidence type="ECO:0000313" key="3">
    <source>
        <dbReference type="EMBL" id="KAH3875885.1"/>
    </source>
</evidence>
<protein>
    <recommendedName>
        <fullName evidence="5">Ig-like domain-containing protein</fullName>
    </recommendedName>
</protein>
<dbReference type="SUPFAM" id="SSF48726">
    <property type="entry name" value="Immunoglobulin"/>
    <property type="match status" value="1"/>
</dbReference>
<dbReference type="InterPro" id="IPR013783">
    <property type="entry name" value="Ig-like_fold"/>
</dbReference>
<proteinExistence type="predicted"/>
<dbReference type="Proteomes" id="UP000828390">
    <property type="component" value="Unassembled WGS sequence"/>
</dbReference>
<keyword evidence="2" id="KW-0472">Membrane</keyword>